<dbReference type="InterPro" id="IPR006016">
    <property type="entry name" value="UspA"/>
</dbReference>
<reference evidence="3" key="1">
    <citation type="submission" date="2020-05" db="EMBL/GenBank/DDBJ databases">
        <authorList>
            <person name="Chiriac C."/>
            <person name="Salcher M."/>
            <person name="Ghai R."/>
            <person name="Kavagutti S V."/>
        </authorList>
    </citation>
    <scope>NUCLEOTIDE SEQUENCE</scope>
</reference>
<dbReference type="PRINTS" id="PR01438">
    <property type="entry name" value="UNVRSLSTRESS"/>
</dbReference>
<dbReference type="Gene3D" id="3.40.50.620">
    <property type="entry name" value="HUPs"/>
    <property type="match status" value="2"/>
</dbReference>
<evidence type="ECO:0000259" key="2">
    <source>
        <dbReference type="Pfam" id="PF00582"/>
    </source>
</evidence>
<organism evidence="3">
    <name type="scientific">freshwater metagenome</name>
    <dbReference type="NCBI Taxonomy" id="449393"/>
    <lineage>
        <taxon>unclassified sequences</taxon>
        <taxon>metagenomes</taxon>
        <taxon>ecological metagenomes</taxon>
    </lineage>
</organism>
<dbReference type="SUPFAM" id="SSF52402">
    <property type="entry name" value="Adenine nucleotide alpha hydrolases-like"/>
    <property type="match status" value="2"/>
</dbReference>
<gene>
    <name evidence="3" type="ORF">UFOPK3609_00431</name>
</gene>
<evidence type="ECO:0000313" key="3">
    <source>
        <dbReference type="EMBL" id="CAB4903983.1"/>
    </source>
</evidence>
<protein>
    <submittedName>
        <fullName evidence="3">Unannotated protein</fullName>
    </submittedName>
</protein>
<dbReference type="PANTHER" id="PTHR46268">
    <property type="entry name" value="STRESS RESPONSE PROTEIN NHAX"/>
    <property type="match status" value="1"/>
</dbReference>
<sequence>MTTPSPTPPPTPAPTVLVGVDGSDGADAAARAAAEAAAARGATLCVLRVVDWPEAGIAGLPPDLDGRSATRAAAELQVRWLVARLAQWLPVDRITGEVVDGDPVHVLRARSQDLDLLVLGAHGQAWSSGETLGSVAAGVVRGASCPVLVHRHEPALGEPHRGVVVGIDGGPGSAQLLDAAAAEARLRATTLKVLHTWPQLTEDAGTPVKWRLDPATTTTAEQAVVAELVSALRLRSDVPAVDAAVVGGRAGKVLVWASHTAELVVVGRPELSPDHEMRATTRQVSQRAGCPVLVVPLATTADVPVPA</sequence>
<comment type="similarity">
    <text evidence="1">Belongs to the universal stress protein A family.</text>
</comment>
<name>A0A6J7GIL9_9ZZZZ</name>
<proteinExistence type="inferred from homology"/>
<dbReference type="PANTHER" id="PTHR46268:SF6">
    <property type="entry name" value="UNIVERSAL STRESS PROTEIN UP12"/>
    <property type="match status" value="1"/>
</dbReference>
<dbReference type="InterPro" id="IPR006015">
    <property type="entry name" value="Universal_stress_UspA"/>
</dbReference>
<evidence type="ECO:0000256" key="1">
    <source>
        <dbReference type="ARBA" id="ARBA00008791"/>
    </source>
</evidence>
<dbReference type="EMBL" id="CAFBMQ010000041">
    <property type="protein sequence ID" value="CAB4903983.1"/>
    <property type="molecule type" value="Genomic_DNA"/>
</dbReference>
<dbReference type="InterPro" id="IPR014729">
    <property type="entry name" value="Rossmann-like_a/b/a_fold"/>
</dbReference>
<accession>A0A6J7GIL9</accession>
<dbReference type="Pfam" id="PF00582">
    <property type="entry name" value="Usp"/>
    <property type="match status" value="2"/>
</dbReference>
<dbReference type="AlphaFoldDB" id="A0A6J7GIL9"/>
<feature type="domain" description="UspA" evidence="2">
    <location>
        <begin position="163"/>
        <end position="296"/>
    </location>
</feature>
<feature type="domain" description="UspA" evidence="2">
    <location>
        <begin position="15"/>
        <end position="149"/>
    </location>
</feature>